<dbReference type="GO" id="GO:0052031">
    <property type="term" value="P:symbiont-mediated perturbation of host defense response"/>
    <property type="evidence" value="ECO:0007669"/>
    <property type="project" value="InterPro"/>
</dbReference>
<name>A0A9W3IMY9_ADEB3</name>
<sequence>MEPDGVHAEQQFILNQISCANTALQRQREELASLVMLHACKRGLFCPVKTYKLSLNASASEHSLHFEKSPSRFTLVNTHAGASVRVALHHQGASGSIRCSCARAECLPVLLKTLCAFNFLD</sequence>
<proteinExistence type="inferred from homology"/>
<dbReference type="EMBL" id="JN381195">
    <property type="protein sequence ID" value="AEW91347.1"/>
    <property type="molecule type" value="Genomic_DNA"/>
</dbReference>
<organism evidence="6">
    <name type="scientific">Bovine adenovirus B serotype 3</name>
    <name type="common">BAdV-3</name>
    <name type="synonym">Mastadenovirus bos3</name>
    <dbReference type="NCBI Taxonomy" id="10510"/>
    <lineage>
        <taxon>Viruses</taxon>
        <taxon>Varidnaviria</taxon>
        <taxon>Bamfordvirae</taxon>
        <taxon>Preplasmiviricota</taxon>
        <taxon>Polisuviricotina</taxon>
        <taxon>Pharingeaviricetes</taxon>
        <taxon>Rowavirales</taxon>
        <taxon>Adenoviridae</taxon>
        <taxon>Mastadenovirus</taxon>
        <taxon>Mastadenovirus bostertium</taxon>
        <taxon>Bovine mastadenovirus B</taxon>
    </lineage>
</organism>
<keyword evidence="4" id="KW-1085">Inhibition of host caspases by virus</keyword>
<evidence type="ECO:0000256" key="3">
    <source>
        <dbReference type="ARBA" id="ARBA00022581"/>
    </source>
</evidence>
<accession>A0A9W3IMY9</accession>
<protein>
    <submittedName>
        <fullName evidence="6">121R</fullName>
    </submittedName>
</protein>
<evidence type="ECO:0000256" key="2">
    <source>
        <dbReference type="ARBA" id="ARBA00022518"/>
    </source>
</evidence>
<reference evidence="6" key="1">
    <citation type="journal article" date="2011" name="Virol. J.">
        <title>Isolation, identification, and complete genome sequence of a bovine adenovirus type 3 from cattle in China.</title>
        <authorList>
            <person name="Zhu Y.M."/>
            <person name="Yu Z."/>
            <person name="Cai H."/>
            <person name="Gao Y.R."/>
            <person name="Dong X.M."/>
            <person name="Li Z.L."/>
            <person name="Shi H.F."/>
            <person name="Meng Q.F."/>
            <person name="Lu C."/>
            <person name="Xue F."/>
        </authorList>
    </citation>
    <scope>NUCLEOTIDE SEQUENCE [LARGE SCALE GENOMIC DNA]</scope>
    <source>
        <strain evidence="6">HLJ0955</strain>
    </source>
</reference>
<dbReference type="GO" id="GO:0033668">
    <property type="term" value="P:symbiont-mediated suppression of host apoptosis"/>
    <property type="evidence" value="ECO:0007669"/>
    <property type="project" value="UniProtKB-KW"/>
</dbReference>
<dbReference type="Pfam" id="PF03307">
    <property type="entry name" value="Adeno_E3_15_3"/>
    <property type="match status" value="1"/>
</dbReference>
<evidence type="ECO:0000256" key="1">
    <source>
        <dbReference type="ARBA" id="ARBA00005829"/>
    </source>
</evidence>
<evidence type="ECO:0000256" key="4">
    <source>
        <dbReference type="ARBA" id="ARBA00022615"/>
    </source>
</evidence>
<keyword evidence="3" id="KW-0945">Host-virus interaction</keyword>
<keyword evidence="5" id="KW-1119">Modulation of host cell apoptosis by virus</keyword>
<dbReference type="InterPro" id="IPR004985">
    <property type="entry name" value="Adeno_E3-15"/>
</dbReference>
<evidence type="ECO:0000313" key="6">
    <source>
        <dbReference type="EMBL" id="AEW91347.1"/>
    </source>
</evidence>
<keyword evidence="2" id="KW-0244">Early protein</keyword>
<evidence type="ECO:0000256" key="5">
    <source>
        <dbReference type="ARBA" id="ARBA00023323"/>
    </source>
</evidence>
<organismHost>
    <name type="scientific">Bos taurus</name>
    <name type="common">Bovine</name>
    <dbReference type="NCBI Taxonomy" id="9913"/>
</organismHost>
<comment type="similarity">
    <text evidence="1">Belongs to the adenoviridae E3_15 family.</text>
</comment>